<dbReference type="PANTHER" id="PTHR46730">
    <property type="entry name" value="POLYCYSTIN-1"/>
    <property type="match status" value="1"/>
</dbReference>
<keyword evidence="3" id="KW-0677">Repeat</keyword>
<dbReference type="Gene3D" id="2.60.120.260">
    <property type="entry name" value="Galactose-binding domain-like"/>
    <property type="match status" value="1"/>
</dbReference>
<keyword evidence="9" id="KW-1185">Reference proteome</keyword>
<accession>A0ABX1VZU4</accession>
<proteinExistence type="predicted"/>
<dbReference type="PANTHER" id="PTHR46730:SF4">
    <property type="entry name" value="POLYCYSTIC KIDNEY DISEASE PROTEIN 1-LIKE 1"/>
    <property type="match status" value="1"/>
</dbReference>
<comment type="caution">
    <text evidence="8">The sequence shown here is derived from an EMBL/GenBank/DDBJ whole genome shotgun (WGS) entry which is preliminary data.</text>
</comment>
<reference evidence="8 9" key="1">
    <citation type="submission" date="2020-05" db="EMBL/GenBank/DDBJ databases">
        <authorList>
            <person name="Khan S.A."/>
            <person name="Jeon C.O."/>
            <person name="Chun B.H."/>
        </authorList>
    </citation>
    <scope>NUCLEOTIDE SEQUENCE [LARGE SCALE GENOMIC DNA]</scope>
    <source>
        <strain evidence="8 9">S1162</strain>
    </source>
</reference>
<evidence type="ECO:0000256" key="5">
    <source>
        <dbReference type="ARBA" id="ARBA00023136"/>
    </source>
</evidence>
<dbReference type="Pfam" id="PF18911">
    <property type="entry name" value="PKD_4"/>
    <property type="match status" value="3"/>
</dbReference>
<feature type="transmembrane region" description="Helical" evidence="6">
    <location>
        <begin position="15"/>
        <end position="34"/>
    </location>
</feature>
<feature type="domain" description="PKD" evidence="7">
    <location>
        <begin position="404"/>
        <end position="488"/>
    </location>
</feature>
<evidence type="ECO:0000256" key="6">
    <source>
        <dbReference type="SAM" id="Phobius"/>
    </source>
</evidence>
<evidence type="ECO:0000256" key="2">
    <source>
        <dbReference type="ARBA" id="ARBA00022692"/>
    </source>
</evidence>
<gene>
    <name evidence="8" type="ORF">HK413_03625</name>
</gene>
<evidence type="ECO:0000256" key="4">
    <source>
        <dbReference type="ARBA" id="ARBA00022989"/>
    </source>
</evidence>
<dbReference type="PROSITE" id="PS50093">
    <property type="entry name" value="PKD"/>
    <property type="match status" value="3"/>
</dbReference>
<evidence type="ECO:0000313" key="8">
    <source>
        <dbReference type="EMBL" id="NNU33474.1"/>
    </source>
</evidence>
<dbReference type="SUPFAM" id="SSF49299">
    <property type="entry name" value="PKD domain"/>
    <property type="match status" value="3"/>
</dbReference>
<dbReference type="CDD" id="cd00146">
    <property type="entry name" value="PKD"/>
    <property type="match status" value="3"/>
</dbReference>
<keyword evidence="5 6" id="KW-0472">Membrane</keyword>
<keyword evidence="2 6" id="KW-0812">Transmembrane</keyword>
<organism evidence="8 9">
    <name type="scientific">Mucilaginibacter humi</name>
    <dbReference type="NCBI Taxonomy" id="2732510"/>
    <lineage>
        <taxon>Bacteria</taxon>
        <taxon>Pseudomonadati</taxon>
        <taxon>Bacteroidota</taxon>
        <taxon>Sphingobacteriia</taxon>
        <taxon>Sphingobacteriales</taxon>
        <taxon>Sphingobacteriaceae</taxon>
        <taxon>Mucilaginibacter</taxon>
    </lineage>
</organism>
<name>A0ABX1VZU4_9SPHI</name>
<dbReference type="RefSeq" id="WP_175269171.1">
    <property type="nucleotide sequence ID" value="NZ_JABFCR010000011.1"/>
</dbReference>
<dbReference type="EMBL" id="JABFCR010000011">
    <property type="protein sequence ID" value="NNU33474.1"/>
    <property type="molecule type" value="Genomic_DNA"/>
</dbReference>
<dbReference type="InterPro" id="IPR035986">
    <property type="entry name" value="PKD_dom_sf"/>
</dbReference>
<dbReference type="Proteomes" id="UP000566071">
    <property type="component" value="Unassembled WGS sequence"/>
</dbReference>
<keyword evidence="4 6" id="KW-1133">Transmembrane helix</keyword>
<dbReference type="InterPro" id="IPR000601">
    <property type="entry name" value="PKD_dom"/>
</dbReference>
<protein>
    <submittedName>
        <fullName evidence="8">PKD domain-containing protein</fullName>
    </submittedName>
</protein>
<evidence type="ECO:0000259" key="7">
    <source>
        <dbReference type="PROSITE" id="PS50093"/>
    </source>
</evidence>
<sequence length="778" mass="83124">MCREENTLQVINKRYLLAIAYVLLFIIAGSHKGYTQSLGDPIVHITFGSGINQFGGALRPDSGSTTYAYIAASPDDNGYTITNTTGGLNNGWGLTTDHTGDPNGYMMIVNASYTPGEFYKRKVRGLCGNTTYQFSAYIKNIIKAPGKILPNVSFSIESLDGTVLGSGDTGDIIQLGVWNNYSFRFTTSGYDEAVIIKMVNNAPGGRGNDIAIDDIVFRPYGAPLRVTSDQANAAFCEGESHPVTIKSTTAPAGNSQKVQVYKNKTWVDQTSASTATSFTVMSPTEPGTYSYRLVTSSAANINSPNCVVASNAFEVKVLALPTADFLVAKATCQSEPILFTDQSTAGDAEVGSWLWEFGDGQTSTERNPEHIYNTSGDFPVKLTVRNKLGCAPSNTTKIVHVFKSIDMAFSYSTPGCATKAITITDQSVSTDGFVLARVWDFGDGSPTETHNNGAPFQHTYATAGSYQLKLTMNTDRGCTSVLSKTIVINPLPVVDFTLPPTCADGSYAKFTANTQISDNSNLTYSWDFGDAGSGALNTSTQKNSQHIFLKAQLYQVTLTVTSASGCVSAITKPVMINGSNPEADFDVLNEASLCSGRNIYFRNKAAVFPGSITRIDWYYDADNASIPPEVDNNPSPGKLYYHLYPQFSAQPKKTFRVVMQAYSGETCMKPKEVTITVYAAASLAFNGPDSLCLNNGPVQLVAKEGSGIAGSGMYKGTGVSASGLFDPMIAGVGTHTISYIYTAATTCADTVTRVIVVKPIPTVDAGKDMVIVAGGLRV</sequence>
<evidence type="ECO:0000256" key="1">
    <source>
        <dbReference type="ARBA" id="ARBA00004141"/>
    </source>
</evidence>
<evidence type="ECO:0000313" key="9">
    <source>
        <dbReference type="Proteomes" id="UP000566071"/>
    </source>
</evidence>
<dbReference type="InterPro" id="IPR022409">
    <property type="entry name" value="PKD/Chitinase_dom"/>
</dbReference>
<dbReference type="SMART" id="SM00089">
    <property type="entry name" value="PKD"/>
    <property type="match status" value="3"/>
</dbReference>
<comment type="subcellular location">
    <subcellularLocation>
        <location evidence="1">Membrane</location>
        <topology evidence="1">Multi-pass membrane protein</topology>
    </subcellularLocation>
</comment>
<feature type="domain" description="PKD" evidence="7">
    <location>
        <begin position="320"/>
        <end position="401"/>
    </location>
</feature>
<dbReference type="Gene3D" id="2.60.40.10">
    <property type="entry name" value="Immunoglobulins"/>
    <property type="match status" value="3"/>
</dbReference>
<feature type="domain" description="PKD" evidence="7">
    <location>
        <begin position="520"/>
        <end position="576"/>
    </location>
</feature>
<dbReference type="InterPro" id="IPR013783">
    <property type="entry name" value="Ig-like_fold"/>
</dbReference>
<evidence type="ECO:0000256" key="3">
    <source>
        <dbReference type="ARBA" id="ARBA00022737"/>
    </source>
</evidence>